<proteinExistence type="predicted"/>
<keyword evidence="1" id="KW-0812">Transmembrane</keyword>
<keyword evidence="1" id="KW-0472">Membrane</keyword>
<name>A0ABW4RUW7_9ACTN</name>
<evidence type="ECO:0000313" key="2">
    <source>
        <dbReference type="EMBL" id="MFD1889403.1"/>
    </source>
</evidence>
<comment type="caution">
    <text evidence="2">The sequence shown here is derived from an EMBL/GenBank/DDBJ whole genome shotgun (WGS) entry which is preliminary data.</text>
</comment>
<protein>
    <recommendedName>
        <fullName evidence="4">Transmembrane protein</fullName>
    </recommendedName>
</protein>
<evidence type="ECO:0000313" key="3">
    <source>
        <dbReference type="Proteomes" id="UP001597326"/>
    </source>
</evidence>
<evidence type="ECO:0000256" key="1">
    <source>
        <dbReference type="SAM" id="Phobius"/>
    </source>
</evidence>
<gene>
    <name evidence="2" type="ORF">ACFSCS_04265</name>
</gene>
<feature type="transmembrane region" description="Helical" evidence="1">
    <location>
        <begin position="125"/>
        <end position="146"/>
    </location>
</feature>
<accession>A0ABW4RUW7</accession>
<feature type="transmembrane region" description="Helical" evidence="1">
    <location>
        <begin position="95"/>
        <end position="119"/>
    </location>
</feature>
<sequence>MESNYSAADALRDADTTRARMAARVLTPVAPMTRVLEMAGPALIVAAIALAPGRSPLSIPMGVLLGCVALWLAATRRVRETGMNPSLRSLGAAGWLLVTGWLVALLACYLLALAVGLHWYSWTTAWTGIGLVVIAALSTLAFSILFDRALARRLTTGERQ</sequence>
<dbReference type="RefSeq" id="WP_343872430.1">
    <property type="nucleotide sequence ID" value="NZ_BAAAIX010000007.1"/>
</dbReference>
<keyword evidence="3" id="KW-1185">Reference proteome</keyword>
<evidence type="ECO:0008006" key="4">
    <source>
        <dbReference type="Google" id="ProtNLM"/>
    </source>
</evidence>
<dbReference type="Proteomes" id="UP001597326">
    <property type="component" value="Unassembled WGS sequence"/>
</dbReference>
<feature type="transmembrane region" description="Helical" evidence="1">
    <location>
        <begin position="57"/>
        <end position="74"/>
    </location>
</feature>
<organism evidence="2 3">
    <name type="scientific">Luteococcus peritonei</name>
    <dbReference type="NCBI Taxonomy" id="88874"/>
    <lineage>
        <taxon>Bacteria</taxon>
        <taxon>Bacillati</taxon>
        <taxon>Actinomycetota</taxon>
        <taxon>Actinomycetes</taxon>
        <taxon>Propionibacteriales</taxon>
        <taxon>Propionibacteriaceae</taxon>
        <taxon>Luteococcus</taxon>
    </lineage>
</organism>
<keyword evidence="1" id="KW-1133">Transmembrane helix</keyword>
<reference evidence="3" key="1">
    <citation type="journal article" date="2019" name="Int. J. Syst. Evol. Microbiol.">
        <title>The Global Catalogue of Microorganisms (GCM) 10K type strain sequencing project: providing services to taxonomists for standard genome sequencing and annotation.</title>
        <authorList>
            <consortium name="The Broad Institute Genomics Platform"/>
            <consortium name="The Broad Institute Genome Sequencing Center for Infectious Disease"/>
            <person name="Wu L."/>
            <person name="Ma J."/>
        </authorList>
    </citation>
    <scope>NUCLEOTIDE SEQUENCE [LARGE SCALE GENOMIC DNA]</scope>
    <source>
        <strain evidence="3">CAIM 431</strain>
    </source>
</reference>
<dbReference type="EMBL" id="JBHUFZ010000008">
    <property type="protein sequence ID" value="MFD1889403.1"/>
    <property type="molecule type" value="Genomic_DNA"/>
</dbReference>